<evidence type="ECO:0000313" key="2">
    <source>
        <dbReference type="Proteomes" id="UP001144978"/>
    </source>
</evidence>
<reference evidence="1" key="1">
    <citation type="submission" date="2022-08" db="EMBL/GenBank/DDBJ databases">
        <title>Genome Sequence of Pycnoporus sanguineus.</title>
        <authorList>
            <person name="Buettner E."/>
        </authorList>
    </citation>
    <scope>NUCLEOTIDE SEQUENCE</scope>
    <source>
        <strain evidence="1">CG-C14</strain>
    </source>
</reference>
<dbReference type="Proteomes" id="UP001144978">
    <property type="component" value="Unassembled WGS sequence"/>
</dbReference>
<sequence>MHNAYDLGPFEMREPDTKGKRKSHRNTYILDGDLSPTANMPVEASLPSPLSKFPPVPAFIHGDLASSKAGKLLKKMSSQQNLGQRNSAASWASSASHDDASTHSHSSGKHARKQRSFHHPRVPLPPLPGLRGGSSAHPSASAETLPAPTSPIVEPRRSSVTSPRKRLFSGSSARRSTSSHGPTSPSTEDDGRSILSLDTESRPVTRNACILAGVAVG</sequence>
<accession>A0ACC1MEI3</accession>
<gene>
    <name evidence="1" type="ORF">NUW54_g14198</name>
</gene>
<protein>
    <submittedName>
        <fullName evidence="1">Uncharacterized protein</fullName>
    </submittedName>
</protein>
<name>A0ACC1MEI3_9APHY</name>
<dbReference type="EMBL" id="JANSHE010007119">
    <property type="protein sequence ID" value="KAJ2965200.1"/>
    <property type="molecule type" value="Genomic_DNA"/>
</dbReference>
<proteinExistence type="predicted"/>
<comment type="caution">
    <text evidence="1">The sequence shown here is derived from an EMBL/GenBank/DDBJ whole genome shotgun (WGS) entry which is preliminary data.</text>
</comment>
<keyword evidence="2" id="KW-1185">Reference proteome</keyword>
<organism evidence="1 2">
    <name type="scientific">Trametes sanguinea</name>
    <dbReference type="NCBI Taxonomy" id="158606"/>
    <lineage>
        <taxon>Eukaryota</taxon>
        <taxon>Fungi</taxon>
        <taxon>Dikarya</taxon>
        <taxon>Basidiomycota</taxon>
        <taxon>Agaricomycotina</taxon>
        <taxon>Agaricomycetes</taxon>
        <taxon>Polyporales</taxon>
        <taxon>Polyporaceae</taxon>
        <taxon>Trametes</taxon>
    </lineage>
</organism>
<evidence type="ECO:0000313" key="1">
    <source>
        <dbReference type="EMBL" id="KAJ2965200.1"/>
    </source>
</evidence>